<organism evidence="2 3">
    <name type="scientific">Microbacterium oleivorans</name>
    <dbReference type="NCBI Taxonomy" id="273677"/>
    <lineage>
        <taxon>Bacteria</taxon>
        <taxon>Bacillati</taxon>
        <taxon>Actinomycetota</taxon>
        <taxon>Actinomycetes</taxon>
        <taxon>Micrococcales</taxon>
        <taxon>Microbacteriaceae</taxon>
        <taxon>Microbacterium</taxon>
    </lineage>
</organism>
<dbReference type="AlphaFoldDB" id="A0A4R5YFQ3"/>
<sequence length="158" mass="16673">MPMTAIAMGALLLVFGTWFIEHLRHTNERGNRVERLYARFLRNWQGYLTGILFVGIGGHLYATWMQCSGSSILTGARIAFHVIGWCLVAGAVVVASVGRARVAEAERLAAAESPASGDESNSAGAETATISWRPRAKVVIAAGFVAAAGVITILASGS</sequence>
<feature type="transmembrane region" description="Helical" evidence="1">
    <location>
        <begin position="76"/>
        <end position="97"/>
    </location>
</feature>
<dbReference type="Proteomes" id="UP000295633">
    <property type="component" value="Unassembled WGS sequence"/>
</dbReference>
<feature type="transmembrane region" description="Helical" evidence="1">
    <location>
        <begin position="44"/>
        <end position="64"/>
    </location>
</feature>
<name>A0A4R5YFQ3_9MICO</name>
<protein>
    <submittedName>
        <fullName evidence="2">Uncharacterized protein</fullName>
    </submittedName>
</protein>
<evidence type="ECO:0000313" key="3">
    <source>
        <dbReference type="Proteomes" id="UP000295633"/>
    </source>
</evidence>
<reference evidence="2 3" key="1">
    <citation type="submission" date="2019-03" db="EMBL/GenBank/DDBJ databases">
        <title>Genome Sequencing and Assembly of Various Microbes Isolated from Partially Reclaimed Soil and Acid Mine Drainage (AMD) Site.</title>
        <authorList>
            <person name="Steinbock B."/>
            <person name="Bechtold R."/>
            <person name="Sevigny J.L."/>
            <person name="Thomas D."/>
            <person name="Cuthill L.R."/>
            <person name="Aveiro Johannsen E.J."/>
            <person name="Thomas K."/>
            <person name="Ghosh A."/>
        </authorList>
    </citation>
    <scope>NUCLEOTIDE SEQUENCE [LARGE SCALE GENOMIC DNA]</scope>
    <source>
        <strain evidence="2 3">F-B2</strain>
    </source>
</reference>
<feature type="transmembrane region" description="Helical" evidence="1">
    <location>
        <begin position="138"/>
        <end position="157"/>
    </location>
</feature>
<evidence type="ECO:0000313" key="2">
    <source>
        <dbReference type="EMBL" id="TDL43991.1"/>
    </source>
</evidence>
<keyword evidence="1" id="KW-1133">Transmembrane helix</keyword>
<accession>A0A4R5YFQ3</accession>
<keyword evidence="1" id="KW-0812">Transmembrane</keyword>
<keyword evidence="1" id="KW-0472">Membrane</keyword>
<proteinExistence type="predicted"/>
<feature type="transmembrane region" description="Helical" evidence="1">
    <location>
        <begin position="6"/>
        <end position="23"/>
    </location>
</feature>
<gene>
    <name evidence="2" type="ORF">E2R54_12520</name>
</gene>
<dbReference type="EMBL" id="SMZX01000002">
    <property type="protein sequence ID" value="TDL43991.1"/>
    <property type="molecule type" value="Genomic_DNA"/>
</dbReference>
<evidence type="ECO:0000256" key="1">
    <source>
        <dbReference type="SAM" id="Phobius"/>
    </source>
</evidence>
<dbReference type="RefSeq" id="WP_133399965.1">
    <property type="nucleotide sequence ID" value="NZ_SMZX01000002.1"/>
</dbReference>
<comment type="caution">
    <text evidence="2">The sequence shown here is derived from an EMBL/GenBank/DDBJ whole genome shotgun (WGS) entry which is preliminary data.</text>
</comment>